<dbReference type="AlphaFoldDB" id="J3M6J6"/>
<dbReference type="Proteomes" id="UP000006038">
    <property type="component" value="Chromosome 5"/>
</dbReference>
<keyword evidence="1" id="KW-0472">Membrane</keyword>
<evidence type="ECO:0000313" key="3">
    <source>
        <dbReference type="Proteomes" id="UP000006038"/>
    </source>
</evidence>
<accession>J3M6J6</accession>
<evidence type="ECO:0000256" key="1">
    <source>
        <dbReference type="SAM" id="Phobius"/>
    </source>
</evidence>
<feature type="transmembrane region" description="Helical" evidence="1">
    <location>
        <begin position="21"/>
        <end position="46"/>
    </location>
</feature>
<keyword evidence="1" id="KW-0812">Transmembrane</keyword>
<dbReference type="HOGENOM" id="CLU_2765367_0_0_1"/>
<name>J3M6J6_ORYBR</name>
<dbReference type="EnsemblPlants" id="OB05G22200.1">
    <property type="protein sequence ID" value="OB05G22200.1"/>
    <property type="gene ID" value="OB05G22200"/>
</dbReference>
<keyword evidence="3" id="KW-1185">Reference proteome</keyword>
<organism evidence="2">
    <name type="scientific">Oryza brachyantha</name>
    <name type="common">malo sina</name>
    <dbReference type="NCBI Taxonomy" id="4533"/>
    <lineage>
        <taxon>Eukaryota</taxon>
        <taxon>Viridiplantae</taxon>
        <taxon>Streptophyta</taxon>
        <taxon>Embryophyta</taxon>
        <taxon>Tracheophyta</taxon>
        <taxon>Spermatophyta</taxon>
        <taxon>Magnoliopsida</taxon>
        <taxon>Liliopsida</taxon>
        <taxon>Poales</taxon>
        <taxon>Poaceae</taxon>
        <taxon>BOP clade</taxon>
        <taxon>Oryzoideae</taxon>
        <taxon>Oryzeae</taxon>
        <taxon>Oryzinae</taxon>
        <taxon>Oryza</taxon>
    </lineage>
</organism>
<sequence>FTRKIPHRNHLADQTNSPPNLGVAMGYLLIVFGILILVGFLFAAVLSGSDDNGPFSAIQNDRYYGLLLPL</sequence>
<reference evidence="2" key="1">
    <citation type="journal article" date="2013" name="Nat. Commun.">
        <title>Whole-genome sequencing of Oryza brachyantha reveals mechanisms underlying Oryza genome evolution.</title>
        <authorList>
            <person name="Chen J."/>
            <person name="Huang Q."/>
            <person name="Gao D."/>
            <person name="Wang J."/>
            <person name="Lang Y."/>
            <person name="Liu T."/>
            <person name="Li B."/>
            <person name="Bai Z."/>
            <person name="Luis Goicoechea J."/>
            <person name="Liang C."/>
            <person name="Chen C."/>
            <person name="Zhang W."/>
            <person name="Sun S."/>
            <person name="Liao Y."/>
            <person name="Zhang X."/>
            <person name="Yang L."/>
            <person name="Song C."/>
            <person name="Wang M."/>
            <person name="Shi J."/>
            <person name="Liu G."/>
            <person name="Liu J."/>
            <person name="Zhou H."/>
            <person name="Zhou W."/>
            <person name="Yu Q."/>
            <person name="An N."/>
            <person name="Chen Y."/>
            <person name="Cai Q."/>
            <person name="Wang B."/>
            <person name="Liu B."/>
            <person name="Min J."/>
            <person name="Huang Y."/>
            <person name="Wu H."/>
            <person name="Li Z."/>
            <person name="Zhang Y."/>
            <person name="Yin Y."/>
            <person name="Song W."/>
            <person name="Jiang J."/>
            <person name="Jackson S.A."/>
            <person name="Wing R.A."/>
            <person name="Wang J."/>
            <person name="Chen M."/>
        </authorList>
    </citation>
    <scope>NUCLEOTIDE SEQUENCE [LARGE SCALE GENOMIC DNA]</scope>
    <source>
        <strain evidence="2">cv. IRGC 101232</strain>
    </source>
</reference>
<proteinExistence type="predicted"/>
<evidence type="ECO:0000313" key="2">
    <source>
        <dbReference type="EnsemblPlants" id="OB05G22200.1"/>
    </source>
</evidence>
<protein>
    <submittedName>
        <fullName evidence="2">Uncharacterized protein</fullName>
    </submittedName>
</protein>
<keyword evidence="1" id="KW-1133">Transmembrane helix</keyword>
<dbReference type="Gramene" id="OB05G22200.1">
    <property type="protein sequence ID" value="OB05G22200.1"/>
    <property type="gene ID" value="OB05G22200"/>
</dbReference>
<reference evidence="2" key="2">
    <citation type="submission" date="2013-04" db="UniProtKB">
        <authorList>
            <consortium name="EnsemblPlants"/>
        </authorList>
    </citation>
    <scope>IDENTIFICATION</scope>
</reference>